<comment type="caution">
    <text evidence="2">The sequence shown here is derived from an EMBL/GenBank/DDBJ whole genome shotgun (WGS) entry which is preliminary data.</text>
</comment>
<dbReference type="EMBL" id="BAAAZY010000024">
    <property type="protein sequence ID" value="GAA4081866.1"/>
    <property type="molecule type" value="Genomic_DNA"/>
</dbReference>
<dbReference type="Proteomes" id="UP001499984">
    <property type="component" value="Unassembled WGS sequence"/>
</dbReference>
<evidence type="ECO:0000313" key="2">
    <source>
        <dbReference type="EMBL" id="GAA4081866.1"/>
    </source>
</evidence>
<organism evidence="2 3">
    <name type="scientific">Streptomyces shaanxiensis</name>
    <dbReference type="NCBI Taxonomy" id="653357"/>
    <lineage>
        <taxon>Bacteria</taxon>
        <taxon>Bacillati</taxon>
        <taxon>Actinomycetota</taxon>
        <taxon>Actinomycetes</taxon>
        <taxon>Kitasatosporales</taxon>
        <taxon>Streptomycetaceae</taxon>
        <taxon>Streptomyces</taxon>
    </lineage>
</organism>
<keyword evidence="1" id="KW-0472">Membrane</keyword>
<keyword evidence="1" id="KW-1133">Transmembrane helix</keyword>
<gene>
    <name evidence="2" type="ORF">GCM10022233_73650</name>
</gene>
<feature type="transmembrane region" description="Helical" evidence="1">
    <location>
        <begin position="38"/>
        <end position="58"/>
    </location>
</feature>
<feature type="transmembrane region" description="Helical" evidence="1">
    <location>
        <begin position="70"/>
        <end position="88"/>
    </location>
</feature>
<proteinExistence type="predicted"/>
<keyword evidence="3" id="KW-1185">Reference proteome</keyword>
<keyword evidence="1" id="KW-0812">Transmembrane</keyword>
<accession>A0ABP7W6Z0</accession>
<sequence length="140" mass="14549">MVLRLVLGAIYTAMGTGQLASLGEMPAILGGYGLVNDAAATLLTVVLIVGELVCGVWFLARPRSAAIAPVWVYTAVSLVWGALAVQAFRTRAGGGQLRLFRELPSAAARLVRTGPGHAGPPVCRRTAALHPPVRGLARPT</sequence>
<name>A0ABP7W6Z0_9ACTN</name>
<evidence type="ECO:0000313" key="3">
    <source>
        <dbReference type="Proteomes" id="UP001499984"/>
    </source>
</evidence>
<reference evidence="3" key="1">
    <citation type="journal article" date="2019" name="Int. J. Syst. Evol. Microbiol.">
        <title>The Global Catalogue of Microorganisms (GCM) 10K type strain sequencing project: providing services to taxonomists for standard genome sequencing and annotation.</title>
        <authorList>
            <consortium name="The Broad Institute Genomics Platform"/>
            <consortium name="The Broad Institute Genome Sequencing Center for Infectious Disease"/>
            <person name="Wu L."/>
            <person name="Ma J."/>
        </authorList>
    </citation>
    <scope>NUCLEOTIDE SEQUENCE [LARGE SCALE GENOMIC DNA]</scope>
    <source>
        <strain evidence="3">JCM 16925</strain>
    </source>
</reference>
<protein>
    <submittedName>
        <fullName evidence="2">Uncharacterized protein</fullName>
    </submittedName>
</protein>
<evidence type="ECO:0000256" key="1">
    <source>
        <dbReference type="SAM" id="Phobius"/>
    </source>
</evidence>